<dbReference type="Gene3D" id="3.30.565.10">
    <property type="entry name" value="Histidine kinase-like ATPase, C-terminal domain"/>
    <property type="match status" value="1"/>
</dbReference>
<dbReference type="Gene3D" id="2.130.10.10">
    <property type="entry name" value="YVTN repeat-like/Quinoprotein amine dehydrogenase"/>
    <property type="match status" value="2"/>
</dbReference>
<feature type="transmembrane region" description="Helical" evidence="2">
    <location>
        <begin position="795"/>
        <end position="817"/>
    </location>
</feature>
<dbReference type="Proteomes" id="UP001165367">
    <property type="component" value="Unassembled WGS sequence"/>
</dbReference>
<evidence type="ECO:0000259" key="4">
    <source>
        <dbReference type="Pfam" id="PF07495"/>
    </source>
</evidence>
<protein>
    <submittedName>
        <fullName evidence="5">Histidine kinase</fullName>
    </submittedName>
</protein>
<dbReference type="Gene3D" id="2.60.40.10">
    <property type="entry name" value="Immunoglobulins"/>
    <property type="match status" value="1"/>
</dbReference>
<dbReference type="InterPro" id="IPR013783">
    <property type="entry name" value="Ig-like_fold"/>
</dbReference>
<dbReference type="EMBL" id="JAKLTR010000010">
    <property type="protein sequence ID" value="MCG2615902.1"/>
    <property type="molecule type" value="Genomic_DNA"/>
</dbReference>
<keyword evidence="2" id="KW-0812">Transmembrane</keyword>
<evidence type="ECO:0000313" key="5">
    <source>
        <dbReference type="EMBL" id="MCG2615902.1"/>
    </source>
</evidence>
<dbReference type="RefSeq" id="WP_237874381.1">
    <property type="nucleotide sequence ID" value="NZ_JAKLTR010000010.1"/>
</dbReference>
<dbReference type="InterPro" id="IPR036890">
    <property type="entry name" value="HATPase_C_sf"/>
</dbReference>
<dbReference type="Pfam" id="PF02518">
    <property type="entry name" value="HATPase_c"/>
    <property type="match status" value="1"/>
</dbReference>
<dbReference type="Gene3D" id="1.20.5.1930">
    <property type="match status" value="1"/>
</dbReference>
<keyword evidence="5" id="KW-0418">Kinase</keyword>
<dbReference type="InterPro" id="IPR003594">
    <property type="entry name" value="HATPase_dom"/>
</dbReference>
<sequence>MPGLIHHLLSVVHGPGSPAHTKIPYLTTTMRLSLLTTILCVLSFAVLAQVKPFSFRNISIDQGLSQSSVVDIMIDKTGFTWLATQDGLNRYDGHSFIKFPLNFDDITTPANNQLGKIAKGDAHSLWLITRGGRLQKMDLLTQSISPFSKIKNETIPPVSCILQDSSFLVIGTIRDGLWIYDHTKDQLHKLSTGTHPGLTSNGIKKVFKDSKKCYWVLTGSGAVLLSPELKIRENFLSDSEQHISPSSITEDAEGRIWIGSFGKSVFYKEPDDTSFRQFTQTGNHLLKNDLVVETIHADQNGLLWIGTFTDGLYVLDQRHQIIHHLLPDRKNPFSIGYLDVLCMAEDQHGGLWIGTDGGGVSYYDKRLDNFETFSRNNLPDHISIEQVRAITTDRENNIWVGTSVSGLTFLGKQTTPVGNYRKIGSLLTDQDGDIWVGTQENGLDLIDARSKKVIRRFLPGQTIWNMILDPSGNIWVATRNNGISLVSKTKGLLLHLDEHSSPSLAENNVRALAITPDHKLFIAFERSGIQQLDIARRKLIALPSPIDSIFDGSVLVRSMYLTPKTLWIGTFGNGLLAFRLTDGKVTAITESQGLRNNTIYGILPDQDGGIWLSTNKGLCRLRLADPPEEVRRSDMYFFSMEDGLQSNEFNTGAHHRSPDGTLFFGGIAGLTRFHPAGLSTGGRPANVIITDVQAEGETLHTDTLIIYKKTLKLPYKQNSLSFTFAAPDVLSAGRLHYSYQLVGFDKDWIDAGTRNYAAYTHLPAGKYRFRVKASRDLSTEPSQITSLEIIIKPPFWQTVWFISLCGLCIAASLYGLYRNRISQLIRLQKVRNRIASDLHDDIGSALTHINILSELSKTGIDPKSETSLFLNRISEEVTTSGQALDDIVWSINSNNDTMEQMVARMRRYVAEVFETNIDHFSLEFDDRFAHRKLNMEQRRDFFLLFKELINNTYKHARASKVDIRIWIEKNRLNMYISDNGCGFDKTIETSRNGLKNMQARTEKWSGSFTINTQPGKGTITNISMPLV</sequence>
<gene>
    <name evidence="5" type="ORF">LZZ85_16520</name>
</gene>
<evidence type="ECO:0000256" key="1">
    <source>
        <dbReference type="ARBA" id="ARBA00022553"/>
    </source>
</evidence>
<evidence type="ECO:0000256" key="2">
    <source>
        <dbReference type="SAM" id="Phobius"/>
    </source>
</evidence>
<dbReference type="PANTHER" id="PTHR43547:SF2">
    <property type="entry name" value="HYBRID SIGNAL TRANSDUCTION HISTIDINE KINASE C"/>
    <property type="match status" value="1"/>
</dbReference>
<dbReference type="InterPro" id="IPR015943">
    <property type="entry name" value="WD40/YVTN_repeat-like_dom_sf"/>
</dbReference>
<keyword evidence="2" id="KW-1133">Transmembrane helix</keyword>
<evidence type="ECO:0000259" key="3">
    <source>
        <dbReference type="Pfam" id="PF02518"/>
    </source>
</evidence>
<keyword evidence="6" id="KW-1185">Reference proteome</keyword>
<proteinExistence type="predicted"/>
<evidence type="ECO:0000313" key="6">
    <source>
        <dbReference type="Proteomes" id="UP001165367"/>
    </source>
</evidence>
<organism evidence="5 6">
    <name type="scientific">Terrimonas ginsenosidimutans</name>
    <dbReference type="NCBI Taxonomy" id="2908004"/>
    <lineage>
        <taxon>Bacteria</taxon>
        <taxon>Pseudomonadati</taxon>
        <taxon>Bacteroidota</taxon>
        <taxon>Chitinophagia</taxon>
        <taxon>Chitinophagales</taxon>
        <taxon>Chitinophagaceae</taxon>
        <taxon>Terrimonas</taxon>
    </lineage>
</organism>
<accession>A0ABS9KUC2</accession>
<dbReference type="InterPro" id="IPR011123">
    <property type="entry name" value="Y_Y_Y"/>
</dbReference>
<comment type="caution">
    <text evidence="5">The sequence shown here is derived from an EMBL/GenBank/DDBJ whole genome shotgun (WGS) entry which is preliminary data.</text>
</comment>
<dbReference type="CDD" id="cd16917">
    <property type="entry name" value="HATPase_UhpB-NarQ-NarX-like"/>
    <property type="match status" value="1"/>
</dbReference>
<keyword evidence="1" id="KW-0597">Phosphoprotein</keyword>
<reference evidence="5" key="1">
    <citation type="submission" date="2022-01" db="EMBL/GenBank/DDBJ databases">
        <authorList>
            <person name="Jo J.-H."/>
            <person name="Im W.-T."/>
        </authorList>
    </citation>
    <scope>NUCLEOTIDE SEQUENCE</scope>
    <source>
        <strain evidence="5">NA20</strain>
    </source>
</reference>
<dbReference type="Pfam" id="PF07494">
    <property type="entry name" value="Reg_prop"/>
    <property type="match status" value="3"/>
</dbReference>
<keyword evidence="5" id="KW-0808">Transferase</keyword>
<dbReference type="PANTHER" id="PTHR43547">
    <property type="entry name" value="TWO-COMPONENT HISTIDINE KINASE"/>
    <property type="match status" value="1"/>
</dbReference>
<dbReference type="Pfam" id="PF07495">
    <property type="entry name" value="Y_Y_Y"/>
    <property type="match status" value="1"/>
</dbReference>
<keyword evidence="2" id="KW-0472">Membrane</keyword>
<name>A0ABS9KUC2_9BACT</name>
<feature type="domain" description="Histidine kinase/HSP90-like ATPase" evidence="3">
    <location>
        <begin position="939"/>
        <end position="1026"/>
    </location>
</feature>
<dbReference type="SUPFAM" id="SSF55874">
    <property type="entry name" value="ATPase domain of HSP90 chaperone/DNA topoisomerase II/histidine kinase"/>
    <property type="match status" value="1"/>
</dbReference>
<feature type="domain" description="Two component regulator three Y" evidence="4">
    <location>
        <begin position="732"/>
        <end position="792"/>
    </location>
</feature>
<dbReference type="GO" id="GO:0016301">
    <property type="term" value="F:kinase activity"/>
    <property type="evidence" value="ECO:0007669"/>
    <property type="project" value="UniProtKB-KW"/>
</dbReference>
<dbReference type="SUPFAM" id="SSF63829">
    <property type="entry name" value="Calcium-dependent phosphotriesterase"/>
    <property type="match status" value="3"/>
</dbReference>
<dbReference type="InterPro" id="IPR011110">
    <property type="entry name" value="Reg_prop"/>
</dbReference>